<dbReference type="EMBL" id="CP016181">
    <property type="protein sequence ID" value="AWY01129.1"/>
    <property type="molecule type" value="Genomic_DNA"/>
</dbReference>
<organism evidence="3 4">
    <name type="scientific">Marinomonas primoryensis</name>
    <dbReference type="NCBI Taxonomy" id="178399"/>
    <lineage>
        <taxon>Bacteria</taxon>
        <taxon>Pseudomonadati</taxon>
        <taxon>Pseudomonadota</taxon>
        <taxon>Gammaproteobacteria</taxon>
        <taxon>Oceanospirillales</taxon>
        <taxon>Oceanospirillaceae</taxon>
        <taxon>Marinomonas</taxon>
    </lineage>
</organism>
<sequence length="668" mass="77072">MSIGVTQSNQVNTELLTLEKVKSRNMGFIIPSYQRPYVWSEDDVKKLFDDIKEAYLNDEPHYFIGSVLSAIRPVNGTDTYELIDGQQRTTTLMLISIAFKSVGIHSRLAEVSLLDAQPRLNFEIRPAVRNLLGSKAGLEELSRPGDDVIKNDPYLKHLNANLKVLADLVQTFQEQLQVNPVLSIEGFANYVFKQVGWVNNIVPQSMDLNRLFASMNTAGIQLEPVDLLKAKLLKSIKMDKVLYSRIWEACEHTANYFERNLRQIFPSANWNAIEYSMLKSFSADIFNLTNSEECPTASGKDSTGKTLQDLFNDLSEGQASNEVASSDKTIEEPELDEKTVYCRSIISFELLLIHTLRFFFARKGWEDLESRIKASNLMACFKPLVDLEEAAIKEFIELLWQVRYQFDTWVVKWVEHDDQNDPQLRLTSISRSLSSGKYYINRTARELNALVQLQAVRNFTGDRSAHYWLGALLHKLVETPDMPYEQVLETLERIDNQLSLTTETQKEATYKLLQGKSPDVKQWSDQAGYFDLSHGTSFEHYWFQKIEYLLWKQSDKSGSERLKRYRITSKNSVEHVHPQNEEYQNKLNVKVLNAFGNLVLLSPSENSSYSNQTVGKKKADFDVKPRYDSLKLREIFNLYEQSNNQWTDHEIAVHQLKMKELLEQHYTT</sequence>
<dbReference type="Proteomes" id="UP000249898">
    <property type="component" value="Chromosome"/>
</dbReference>
<dbReference type="PANTHER" id="PTHR35149:SF2">
    <property type="entry name" value="DUF262 DOMAIN-CONTAINING PROTEIN"/>
    <property type="match status" value="1"/>
</dbReference>
<proteinExistence type="predicted"/>
<dbReference type="OrthoDB" id="9798761at2"/>
<protein>
    <recommendedName>
        <fullName evidence="5">DUF262 domain-containing protein</fullName>
    </recommendedName>
</protein>
<gene>
    <name evidence="3" type="ORF">A8139_14950</name>
</gene>
<dbReference type="InterPro" id="IPR004919">
    <property type="entry name" value="GmrSD_N"/>
</dbReference>
<name>A0A2Z4PVH5_9GAMM</name>
<dbReference type="Pfam" id="PF03235">
    <property type="entry name" value="GmrSD_N"/>
    <property type="match status" value="1"/>
</dbReference>
<accession>A0A2Z4PVH5</accession>
<dbReference type="PANTHER" id="PTHR35149">
    <property type="entry name" value="SLL5132 PROTEIN"/>
    <property type="match status" value="1"/>
</dbReference>
<dbReference type="Pfam" id="PF07510">
    <property type="entry name" value="GmrSD_C"/>
    <property type="match status" value="1"/>
</dbReference>
<feature type="domain" description="GmrSD restriction endonucleases N-terminal" evidence="1">
    <location>
        <begin position="22"/>
        <end position="233"/>
    </location>
</feature>
<evidence type="ECO:0000259" key="2">
    <source>
        <dbReference type="Pfam" id="PF07510"/>
    </source>
</evidence>
<dbReference type="InterPro" id="IPR011089">
    <property type="entry name" value="GmrSD_C"/>
</dbReference>
<feature type="domain" description="GmrSD restriction endonucleases C-terminal" evidence="2">
    <location>
        <begin position="531"/>
        <end position="659"/>
    </location>
</feature>
<evidence type="ECO:0000313" key="3">
    <source>
        <dbReference type="EMBL" id="AWY01129.1"/>
    </source>
</evidence>
<reference evidence="3 4" key="1">
    <citation type="submission" date="2016-06" db="EMBL/GenBank/DDBJ databases">
        <title>The sequenced genome of the ice-adhering bacterium Marinomonas primoryensis, from Antarctica.</title>
        <authorList>
            <person name="Graham L."/>
            <person name="Vance T.D.R."/>
            <person name="Davies P.L."/>
        </authorList>
    </citation>
    <scope>NUCLEOTIDE SEQUENCE [LARGE SCALE GENOMIC DNA]</scope>
    <source>
        <strain evidence="3 4">AceL</strain>
    </source>
</reference>
<dbReference type="RefSeq" id="WP_112139384.1">
    <property type="nucleotide sequence ID" value="NZ_CP016181.1"/>
</dbReference>
<evidence type="ECO:0000313" key="4">
    <source>
        <dbReference type="Proteomes" id="UP000249898"/>
    </source>
</evidence>
<evidence type="ECO:0000259" key="1">
    <source>
        <dbReference type="Pfam" id="PF03235"/>
    </source>
</evidence>
<dbReference type="AlphaFoldDB" id="A0A2Z4PVH5"/>
<evidence type="ECO:0008006" key="5">
    <source>
        <dbReference type="Google" id="ProtNLM"/>
    </source>
</evidence>